<dbReference type="eggNOG" id="COG2041">
    <property type="taxonomic scope" value="Bacteria"/>
</dbReference>
<accession>E1X468</accession>
<dbReference type="KEGG" id="bmx:BMS_2238"/>
<evidence type="ECO:0000313" key="2">
    <source>
        <dbReference type="EMBL" id="CBW27040.1"/>
    </source>
</evidence>
<dbReference type="InterPro" id="IPR000572">
    <property type="entry name" value="OxRdtase_Mopterin-bd_dom"/>
</dbReference>
<reference evidence="3" key="1">
    <citation type="journal article" date="2013" name="ISME J.">
        <title>A small predatory core genome in the divergent marine Bacteriovorax marinus SJ and the terrestrial Bdellovibrio bacteriovorus.</title>
        <authorList>
            <person name="Crossman L.C."/>
            <person name="Chen H."/>
            <person name="Cerdeno-Tarraga A.M."/>
            <person name="Brooks K."/>
            <person name="Quail M.A."/>
            <person name="Pineiro S.A."/>
            <person name="Hobley L."/>
            <person name="Sockett R.E."/>
            <person name="Bentley S.D."/>
            <person name="Parkhill J."/>
            <person name="Williams H.N."/>
            <person name="Stine O.C."/>
        </authorList>
    </citation>
    <scope>NUCLEOTIDE SEQUENCE [LARGE SCALE GENOMIC DNA]</scope>
    <source>
        <strain evidence="3">ATCC BAA-682 / DSM 15412 / SJ</strain>
    </source>
</reference>
<dbReference type="EMBL" id="FQ312005">
    <property type="protein sequence ID" value="CBW27040.1"/>
    <property type="molecule type" value="Genomic_DNA"/>
</dbReference>
<organism evidence="2 3">
    <name type="scientific">Halobacteriovorax marinus (strain ATCC BAA-682 / DSM 15412 / SJ)</name>
    <name type="common">Bacteriovorax marinus</name>
    <dbReference type="NCBI Taxonomy" id="862908"/>
    <lineage>
        <taxon>Bacteria</taxon>
        <taxon>Pseudomonadati</taxon>
        <taxon>Bdellovibrionota</taxon>
        <taxon>Bacteriovoracia</taxon>
        <taxon>Bacteriovoracales</taxon>
        <taxon>Halobacteriovoraceae</taxon>
        <taxon>Halobacteriovorax</taxon>
    </lineage>
</organism>
<dbReference type="Proteomes" id="UP000008963">
    <property type="component" value="Chromosome"/>
</dbReference>
<gene>
    <name evidence="2" type="ordered locus">BMS_2238</name>
</gene>
<protein>
    <submittedName>
        <fullName evidence="2">Exported protein</fullName>
    </submittedName>
</protein>
<evidence type="ECO:0000313" key="3">
    <source>
        <dbReference type="Proteomes" id="UP000008963"/>
    </source>
</evidence>
<dbReference type="RefSeq" id="WP_014244817.1">
    <property type="nucleotide sequence ID" value="NC_016620.1"/>
</dbReference>
<feature type="domain" description="Oxidoreductase molybdopterin-binding" evidence="1">
    <location>
        <begin position="21"/>
        <end position="133"/>
    </location>
</feature>
<dbReference type="HOGENOM" id="CLU_110165_3_0_7"/>
<dbReference type="SUPFAM" id="SSF56524">
    <property type="entry name" value="Oxidoreductase molybdopterin-binding domain"/>
    <property type="match status" value="1"/>
</dbReference>
<dbReference type="AlphaFoldDB" id="E1X468"/>
<proteinExistence type="predicted"/>
<evidence type="ECO:0000259" key="1">
    <source>
        <dbReference type="Pfam" id="PF00174"/>
    </source>
</evidence>
<dbReference type="OrthoDB" id="5294538at2"/>
<name>E1X468_HALMS</name>
<dbReference type="PATRIC" id="fig|862908.3.peg.2129"/>
<dbReference type="Pfam" id="PF00174">
    <property type="entry name" value="Oxidored_molyb"/>
    <property type="match status" value="1"/>
</dbReference>
<sequence>MKIIFTLLLTLLSLNSFSINYSKQKIKIAGKVKKEIVYSIEELSKLPQTTFKINDPYAKNKLIAFEGILLSDLLKLHAKEGTSKIEVIAINDYKVIIDNKFVESEKMLLALKGDGKYLTVREKGPARIVVPGKGKFTEGKLAKEGVNWVWFVKTINYL</sequence>
<dbReference type="Gene3D" id="3.90.420.10">
    <property type="entry name" value="Oxidoreductase, molybdopterin-binding domain"/>
    <property type="match status" value="1"/>
</dbReference>
<dbReference type="STRING" id="862908.BMS_2238"/>
<dbReference type="InterPro" id="IPR036374">
    <property type="entry name" value="OxRdtase_Mopterin-bd_sf"/>
</dbReference>
<keyword evidence="3" id="KW-1185">Reference proteome</keyword>